<dbReference type="SUPFAM" id="SSF54197">
    <property type="entry name" value="HIT-like"/>
    <property type="match status" value="1"/>
</dbReference>
<evidence type="ECO:0000313" key="3">
    <source>
        <dbReference type="EMBL" id="OQS41979.1"/>
    </source>
</evidence>
<dbReference type="GO" id="GO:0003824">
    <property type="term" value="F:catalytic activity"/>
    <property type="evidence" value="ECO:0007669"/>
    <property type="project" value="InterPro"/>
</dbReference>
<evidence type="ECO:0000256" key="1">
    <source>
        <dbReference type="PROSITE-ProRule" id="PRU00464"/>
    </source>
</evidence>
<comment type="caution">
    <text evidence="3">The sequence shown here is derived from an EMBL/GenBank/DDBJ whole genome shotgun (WGS) entry which is preliminary data.</text>
</comment>
<dbReference type="PANTHER" id="PTHR46648:SF1">
    <property type="entry name" value="ADENOSINE 5'-MONOPHOSPHORAMIDASE HNT1"/>
    <property type="match status" value="1"/>
</dbReference>
<reference evidence="3 4" key="1">
    <citation type="submission" date="2017-02" db="EMBL/GenBank/DDBJ databases">
        <title>Chromobacterium haemolyticum H5244.</title>
        <authorList>
            <person name="Gulvik C.A."/>
        </authorList>
    </citation>
    <scope>NUCLEOTIDE SEQUENCE [LARGE SCALE GENOMIC DNA]</scope>
    <source>
        <strain evidence="3 4">H5244</strain>
    </source>
</reference>
<organism evidence="3 4">
    <name type="scientific">Chromobacterium haemolyticum</name>
    <dbReference type="NCBI Taxonomy" id="394935"/>
    <lineage>
        <taxon>Bacteria</taxon>
        <taxon>Pseudomonadati</taxon>
        <taxon>Pseudomonadota</taxon>
        <taxon>Betaproteobacteria</taxon>
        <taxon>Neisseriales</taxon>
        <taxon>Chromobacteriaceae</taxon>
        <taxon>Chromobacterium</taxon>
    </lineage>
</organism>
<dbReference type="Proteomes" id="UP000192721">
    <property type="component" value="Unassembled WGS sequence"/>
</dbReference>
<dbReference type="Pfam" id="PF01230">
    <property type="entry name" value="HIT"/>
    <property type="match status" value="1"/>
</dbReference>
<dbReference type="PROSITE" id="PS51084">
    <property type="entry name" value="HIT_2"/>
    <property type="match status" value="1"/>
</dbReference>
<evidence type="ECO:0000313" key="4">
    <source>
        <dbReference type="Proteomes" id="UP000192721"/>
    </source>
</evidence>
<proteinExistence type="predicted"/>
<accession>A0A1W0D4P3</accession>
<gene>
    <name evidence="3" type="ORF">B0T45_07015</name>
</gene>
<dbReference type="InterPro" id="IPR001310">
    <property type="entry name" value="Histidine_triad_HIT"/>
</dbReference>
<sequence length="248" mass="28140">MIAANRGLAEARGNRYNKVPAFQKAAIMDCELCRGPSGQVLHEDDRLKVLLVDEEGYPGFCRVIWKAHIKEMTDLSPCDRLHLLDWVHNVEAALRRCTQADKINLASLGNMVPHLHWHVIPRFADDAHFPAPIWAAASRQGPPRAWPQLAEQLRRQLASSQSHCWLDYQIQVDQIPDGLEGVDLACYRFFAESGLAWPVDGIDADGCHWLALRRCDRDGAEQVDTLRLEPGSYRQLPCSRLYQAELLR</sequence>
<dbReference type="GO" id="GO:0009117">
    <property type="term" value="P:nucleotide metabolic process"/>
    <property type="evidence" value="ECO:0007669"/>
    <property type="project" value="TreeGrafter"/>
</dbReference>
<dbReference type="EMBL" id="MUKV01000006">
    <property type="protein sequence ID" value="OQS41979.1"/>
    <property type="molecule type" value="Genomic_DNA"/>
</dbReference>
<dbReference type="PANTHER" id="PTHR46648">
    <property type="entry name" value="HIT FAMILY PROTEIN 1"/>
    <property type="match status" value="1"/>
</dbReference>
<evidence type="ECO:0000259" key="2">
    <source>
        <dbReference type="PROSITE" id="PS51084"/>
    </source>
</evidence>
<feature type="domain" description="HIT" evidence="2">
    <location>
        <begin position="28"/>
        <end position="129"/>
    </location>
</feature>
<name>A0A1W0D4P3_9NEIS</name>
<dbReference type="InterPro" id="IPR036265">
    <property type="entry name" value="HIT-like_sf"/>
</dbReference>
<protein>
    <recommendedName>
        <fullName evidence="2">HIT domain-containing protein</fullName>
    </recommendedName>
</protein>
<feature type="short sequence motif" description="Histidine triad motif" evidence="1">
    <location>
        <begin position="114"/>
        <end position="118"/>
    </location>
</feature>
<dbReference type="AlphaFoldDB" id="A0A1W0D4P3"/>
<dbReference type="InterPro" id="IPR011146">
    <property type="entry name" value="HIT-like"/>
</dbReference>
<dbReference type="Gene3D" id="3.30.428.10">
    <property type="entry name" value="HIT-like"/>
    <property type="match status" value="1"/>
</dbReference>